<keyword evidence="2" id="KW-0812">Transmembrane</keyword>
<name>A0A3N1D7F7_9ACTN</name>
<keyword evidence="2" id="KW-0472">Membrane</keyword>
<organism evidence="3 4">
    <name type="scientific">Actinocorallia herbida</name>
    <dbReference type="NCBI Taxonomy" id="58109"/>
    <lineage>
        <taxon>Bacteria</taxon>
        <taxon>Bacillati</taxon>
        <taxon>Actinomycetota</taxon>
        <taxon>Actinomycetes</taxon>
        <taxon>Streptosporangiales</taxon>
        <taxon>Thermomonosporaceae</taxon>
        <taxon>Actinocorallia</taxon>
    </lineage>
</organism>
<dbReference type="SUPFAM" id="SSF81995">
    <property type="entry name" value="beta-sandwich domain of Sec23/24"/>
    <property type="match status" value="1"/>
</dbReference>
<accession>A0A3N1D7F7</accession>
<feature type="region of interest" description="Disordered" evidence="1">
    <location>
        <begin position="1"/>
        <end position="85"/>
    </location>
</feature>
<evidence type="ECO:0000313" key="4">
    <source>
        <dbReference type="Proteomes" id="UP000272400"/>
    </source>
</evidence>
<feature type="compositionally biased region" description="Pro residues" evidence="1">
    <location>
        <begin position="39"/>
        <end position="49"/>
    </location>
</feature>
<keyword evidence="4" id="KW-1185">Reference proteome</keyword>
<dbReference type="AlphaFoldDB" id="A0A3N1D7F7"/>
<gene>
    <name evidence="3" type="ORF">EDD29_7162</name>
</gene>
<dbReference type="EMBL" id="RJKE01000001">
    <property type="protein sequence ID" value="ROO89467.1"/>
    <property type="molecule type" value="Genomic_DNA"/>
</dbReference>
<feature type="compositionally biased region" description="Pro residues" evidence="1">
    <location>
        <begin position="57"/>
        <end position="83"/>
    </location>
</feature>
<keyword evidence="2" id="KW-1133">Transmembrane helix</keyword>
<sequence length="271" mass="27163">MSGWNPPPQGPGYGGPQPPQQPYGQPQQPYGQPQQPYGQPTPPPGPYGQPQPQGYGTPPPFGAPGTPPPFGGPQPFGAPPGPPKRLSSKAVVIVLAGCVAAVVLLGVAIMALSGGDGGGGLGGDKYTLSAPESAGGYPKATSSESNPYQGAFAGAGTVVSATYDVNGTDVIFTGVTGDGLHEDDFTQGMSSGGAAVTIHETDAGGAGSAGCAEITAGTVTLPFCYWATGSTLGMLTVMPDVDSMTSGTPLMTWNDLSNVMRQMRPDVEKPA</sequence>
<evidence type="ECO:0000256" key="1">
    <source>
        <dbReference type="SAM" id="MobiDB-lite"/>
    </source>
</evidence>
<feature type="compositionally biased region" description="Low complexity" evidence="1">
    <location>
        <begin position="22"/>
        <end position="38"/>
    </location>
</feature>
<feature type="compositionally biased region" description="Pro residues" evidence="1">
    <location>
        <begin position="1"/>
        <end position="21"/>
    </location>
</feature>
<proteinExistence type="predicted"/>
<reference evidence="3 4" key="1">
    <citation type="submission" date="2018-11" db="EMBL/GenBank/DDBJ databases">
        <title>Sequencing the genomes of 1000 actinobacteria strains.</title>
        <authorList>
            <person name="Klenk H.-P."/>
        </authorList>
    </citation>
    <scope>NUCLEOTIDE SEQUENCE [LARGE SCALE GENOMIC DNA]</scope>
    <source>
        <strain evidence="3 4">DSM 44254</strain>
    </source>
</reference>
<feature type="transmembrane region" description="Helical" evidence="2">
    <location>
        <begin position="90"/>
        <end position="112"/>
    </location>
</feature>
<evidence type="ECO:0000313" key="3">
    <source>
        <dbReference type="EMBL" id="ROO89467.1"/>
    </source>
</evidence>
<protein>
    <submittedName>
        <fullName evidence="3">Uncharacterized protein</fullName>
    </submittedName>
</protein>
<dbReference type="OrthoDB" id="3464836at2"/>
<dbReference type="RefSeq" id="WP_148086199.1">
    <property type="nucleotide sequence ID" value="NZ_RJKE01000001.1"/>
</dbReference>
<evidence type="ECO:0000256" key="2">
    <source>
        <dbReference type="SAM" id="Phobius"/>
    </source>
</evidence>
<comment type="caution">
    <text evidence="3">The sequence shown here is derived from an EMBL/GenBank/DDBJ whole genome shotgun (WGS) entry which is preliminary data.</text>
</comment>
<dbReference type="Proteomes" id="UP000272400">
    <property type="component" value="Unassembled WGS sequence"/>
</dbReference>